<keyword evidence="2" id="KW-1185">Reference proteome</keyword>
<evidence type="ECO:0000313" key="2">
    <source>
        <dbReference type="Proteomes" id="UP001162992"/>
    </source>
</evidence>
<proteinExistence type="predicted"/>
<organism evidence="1 2">
    <name type="scientific">Diphasiastrum complanatum</name>
    <name type="common">Issler's clubmoss</name>
    <name type="synonym">Lycopodium complanatum</name>
    <dbReference type="NCBI Taxonomy" id="34168"/>
    <lineage>
        <taxon>Eukaryota</taxon>
        <taxon>Viridiplantae</taxon>
        <taxon>Streptophyta</taxon>
        <taxon>Embryophyta</taxon>
        <taxon>Tracheophyta</taxon>
        <taxon>Lycopodiopsida</taxon>
        <taxon>Lycopodiales</taxon>
        <taxon>Lycopodiaceae</taxon>
        <taxon>Lycopodioideae</taxon>
        <taxon>Diphasiastrum</taxon>
    </lineage>
</organism>
<dbReference type="EMBL" id="CM055096">
    <property type="protein sequence ID" value="KAJ7557187.1"/>
    <property type="molecule type" value="Genomic_DNA"/>
</dbReference>
<protein>
    <submittedName>
        <fullName evidence="1">Uncharacterized protein</fullName>
    </submittedName>
</protein>
<gene>
    <name evidence="1" type="ORF">O6H91_05G115400</name>
</gene>
<accession>A0ACC2DSF7</accession>
<evidence type="ECO:0000313" key="1">
    <source>
        <dbReference type="EMBL" id="KAJ7557187.1"/>
    </source>
</evidence>
<sequence length="124" mass="14050">MAMLLKTIRRSTIKWYRCAVLLLYILLFSHAAECVKARAVKRGEVNCSCSFKAPNISESLSISWMPKSGMKRASRSKEDHHVTMSSKKRRTLHLKMALRAQDKLVVSQLMKGPVQPSAPNARHN</sequence>
<comment type="caution">
    <text evidence="1">The sequence shown here is derived from an EMBL/GenBank/DDBJ whole genome shotgun (WGS) entry which is preliminary data.</text>
</comment>
<name>A0ACC2DSF7_DIPCM</name>
<dbReference type="Proteomes" id="UP001162992">
    <property type="component" value="Chromosome 5"/>
</dbReference>
<reference evidence="2" key="1">
    <citation type="journal article" date="2024" name="Proc. Natl. Acad. Sci. U.S.A.">
        <title>Extraordinary preservation of gene collinearity over three hundred million years revealed in homosporous lycophytes.</title>
        <authorList>
            <person name="Li C."/>
            <person name="Wickell D."/>
            <person name="Kuo L.Y."/>
            <person name="Chen X."/>
            <person name="Nie B."/>
            <person name="Liao X."/>
            <person name="Peng D."/>
            <person name="Ji J."/>
            <person name="Jenkins J."/>
            <person name="Williams M."/>
            <person name="Shu S."/>
            <person name="Plott C."/>
            <person name="Barry K."/>
            <person name="Rajasekar S."/>
            <person name="Grimwood J."/>
            <person name="Han X."/>
            <person name="Sun S."/>
            <person name="Hou Z."/>
            <person name="He W."/>
            <person name="Dai G."/>
            <person name="Sun C."/>
            <person name="Schmutz J."/>
            <person name="Leebens-Mack J.H."/>
            <person name="Li F.W."/>
            <person name="Wang L."/>
        </authorList>
    </citation>
    <scope>NUCLEOTIDE SEQUENCE [LARGE SCALE GENOMIC DNA]</scope>
    <source>
        <strain evidence="2">cv. PW_Plant_1</strain>
    </source>
</reference>